<keyword evidence="1" id="KW-0378">Hydrolase</keyword>
<name>A0ABR9CGZ6_9HYPH</name>
<dbReference type="Gene3D" id="3.40.50.1820">
    <property type="entry name" value="alpha/beta hydrolase"/>
    <property type="match status" value="1"/>
</dbReference>
<sequence>MPLAVIRRLLPDWGTTYGPPDDTPRPAVLLLHGSEGGLSGWSNCYSAILGASGYLVYPHSYSAGGNAWNAGSIKDIDLSRTVKALEALRAFPYCNGRVALYGISRGAEHALLVATGMAKRGLGPLPDAVACLAPPDVVCGAFDARSYRDPGDPGWQAWDPAKRAWNWEGKYDDLLPTQEIGVETYPGPLFLAAGMKDTVWSPDMSRRLEQRRLKHNRPVEAHYYENEHHVPGSKGENEHHRRLLGFLERHLPLP</sequence>
<dbReference type="EMBL" id="JACYXI010000001">
    <property type="protein sequence ID" value="MBD8890038.1"/>
    <property type="molecule type" value="Genomic_DNA"/>
</dbReference>
<accession>A0ABR9CGZ6</accession>
<dbReference type="SUPFAM" id="SSF53474">
    <property type="entry name" value="alpha/beta-Hydrolases"/>
    <property type="match status" value="1"/>
</dbReference>
<dbReference type="InterPro" id="IPR029058">
    <property type="entry name" value="AB_hydrolase_fold"/>
</dbReference>
<gene>
    <name evidence="1" type="ORF">IG616_00635</name>
</gene>
<comment type="caution">
    <text evidence="1">The sequence shown here is derived from an EMBL/GenBank/DDBJ whole genome shotgun (WGS) entry which is preliminary data.</text>
</comment>
<reference evidence="1 2" key="2">
    <citation type="journal article" date="2021" name="Int. J. Syst. Evol. Microbiol.">
        <title>Roseibium litorale sp. nov., isolated from a tidal flat sediment and proposal for the reclassification of Labrenzia polysiphoniae as Roseibium polysiphoniae comb. nov.</title>
        <authorList>
            <person name="Liu Y."/>
            <person name="Pei T."/>
            <person name="Du J."/>
            <person name="Chao M."/>
            <person name="Deng M.R."/>
            <person name="Zhu H."/>
        </authorList>
    </citation>
    <scope>NUCLEOTIDE SEQUENCE [LARGE SCALE GENOMIC DNA]</scope>
    <source>
        <strain evidence="1 2">4C16A</strain>
    </source>
</reference>
<dbReference type="RefSeq" id="WP_192145433.1">
    <property type="nucleotide sequence ID" value="NZ_JACYXI010000001.1"/>
</dbReference>
<evidence type="ECO:0000313" key="2">
    <source>
        <dbReference type="Proteomes" id="UP000632063"/>
    </source>
</evidence>
<organism evidence="1 2">
    <name type="scientific">Roseibium litorale</name>
    <dbReference type="NCBI Taxonomy" id="2803841"/>
    <lineage>
        <taxon>Bacteria</taxon>
        <taxon>Pseudomonadati</taxon>
        <taxon>Pseudomonadota</taxon>
        <taxon>Alphaproteobacteria</taxon>
        <taxon>Hyphomicrobiales</taxon>
        <taxon>Stappiaceae</taxon>
        <taxon>Roseibium</taxon>
    </lineage>
</organism>
<proteinExistence type="predicted"/>
<protein>
    <submittedName>
        <fullName evidence="1">Alpha/beta hydrolase</fullName>
    </submittedName>
</protein>
<evidence type="ECO:0000313" key="1">
    <source>
        <dbReference type="EMBL" id="MBD8890038.1"/>
    </source>
</evidence>
<dbReference type="Proteomes" id="UP000632063">
    <property type="component" value="Unassembled WGS sequence"/>
</dbReference>
<reference evidence="2" key="1">
    <citation type="submission" date="2020-09" db="EMBL/GenBank/DDBJ databases">
        <title>The genome sequence of strain Labrenzia suaedae 4C16A.</title>
        <authorList>
            <person name="Liu Y."/>
        </authorList>
    </citation>
    <scope>NUCLEOTIDE SEQUENCE [LARGE SCALE GENOMIC DNA]</scope>
    <source>
        <strain evidence="2">4C16A</strain>
    </source>
</reference>
<dbReference type="GO" id="GO:0016787">
    <property type="term" value="F:hydrolase activity"/>
    <property type="evidence" value="ECO:0007669"/>
    <property type="project" value="UniProtKB-KW"/>
</dbReference>
<keyword evidence="2" id="KW-1185">Reference proteome</keyword>